<organism evidence="7 8">
    <name type="scientific">Candidatus Rhodoblastus alkanivorans</name>
    <dbReference type="NCBI Taxonomy" id="2954117"/>
    <lineage>
        <taxon>Bacteria</taxon>
        <taxon>Pseudomonadati</taxon>
        <taxon>Pseudomonadota</taxon>
        <taxon>Alphaproteobacteria</taxon>
        <taxon>Hyphomicrobiales</taxon>
        <taxon>Rhodoblastaceae</taxon>
        <taxon>Rhodoblastus</taxon>
    </lineage>
</organism>
<dbReference type="Pfam" id="PF00355">
    <property type="entry name" value="Rieske"/>
    <property type="match status" value="1"/>
</dbReference>
<protein>
    <submittedName>
        <fullName evidence="7">Aromatic ring-hydroxylating dioxygenase subunit alpha</fullName>
    </submittedName>
</protein>
<dbReference type="PANTHER" id="PTHR21266">
    <property type="entry name" value="IRON-SULFUR DOMAIN CONTAINING PROTEIN"/>
    <property type="match status" value="1"/>
</dbReference>
<gene>
    <name evidence="7" type="ORF">K2U94_06220</name>
</gene>
<accession>A0ABS9Z4P5</accession>
<dbReference type="GO" id="GO:0051213">
    <property type="term" value="F:dioxygenase activity"/>
    <property type="evidence" value="ECO:0007669"/>
    <property type="project" value="UniProtKB-KW"/>
</dbReference>
<name>A0ABS9Z4P5_9HYPH</name>
<dbReference type="Proteomes" id="UP001139104">
    <property type="component" value="Unassembled WGS sequence"/>
</dbReference>
<keyword evidence="5" id="KW-0411">Iron-sulfur</keyword>
<reference evidence="7" key="1">
    <citation type="journal article" date="2022" name="ISME J.">
        <title>Identification of active gaseous-alkane degraders at natural gas seeps.</title>
        <authorList>
            <person name="Farhan Ul Haque M."/>
            <person name="Hernandez M."/>
            <person name="Crombie A.T."/>
            <person name="Murrell J.C."/>
        </authorList>
    </citation>
    <scope>NUCLEOTIDE SEQUENCE</scope>
    <source>
        <strain evidence="7">PC2</strain>
    </source>
</reference>
<dbReference type="Gene3D" id="3.90.380.10">
    <property type="entry name" value="Naphthalene 1,2-dioxygenase Alpha Subunit, Chain A, domain 1"/>
    <property type="match status" value="1"/>
</dbReference>
<dbReference type="EMBL" id="JAIVFP010000001">
    <property type="protein sequence ID" value="MCI4682355.1"/>
    <property type="molecule type" value="Genomic_DNA"/>
</dbReference>
<evidence type="ECO:0000256" key="1">
    <source>
        <dbReference type="ARBA" id="ARBA00022714"/>
    </source>
</evidence>
<dbReference type="Pfam" id="PF19112">
    <property type="entry name" value="VanA_C"/>
    <property type="match status" value="1"/>
</dbReference>
<evidence type="ECO:0000256" key="2">
    <source>
        <dbReference type="ARBA" id="ARBA00022723"/>
    </source>
</evidence>
<dbReference type="Gene3D" id="2.102.10.10">
    <property type="entry name" value="Rieske [2Fe-2S] iron-sulphur domain"/>
    <property type="match status" value="1"/>
</dbReference>
<dbReference type="SUPFAM" id="SSF55961">
    <property type="entry name" value="Bet v1-like"/>
    <property type="match status" value="1"/>
</dbReference>
<keyword evidence="1" id="KW-0001">2Fe-2S</keyword>
<evidence type="ECO:0000313" key="7">
    <source>
        <dbReference type="EMBL" id="MCI4682355.1"/>
    </source>
</evidence>
<evidence type="ECO:0000256" key="5">
    <source>
        <dbReference type="ARBA" id="ARBA00023014"/>
    </source>
</evidence>
<dbReference type="RefSeq" id="WP_243066373.1">
    <property type="nucleotide sequence ID" value="NZ_JAIVFK010000034.1"/>
</dbReference>
<evidence type="ECO:0000256" key="3">
    <source>
        <dbReference type="ARBA" id="ARBA00023002"/>
    </source>
</evidence>
<keyword evidence="7" id="KW-0223">Dioxygenase</keyword>
<dbReference type="PROSITE" id="PS51296">
    <property type="entry name" value="RIESKE"/>
    <property type="match status" value="1"/>
</dbReference>
<keyword evidence="3" id="KW-0560">Oxidoreductase</keyword>
<comment type="caution">
    <text evidence="7">The sequence shown here is derived from an EMBL/GenBank/DDBJ whole genome shotgun (WGS) entry which is preliminary data.</text>
</comment>
<feature type="domain" description="Rieske" evidence="6">
    <location>
        <begin position="22"/>
        <end position="125"/>
    </location>
</feature>
<dbReference type="InterPro" id="IPR036922">
    <property type="entry name" value="Rieske_2Fe-2S_sf"/>
</dbReference>
<evidence type="ECO:0000313" key="8">
    <source>
        <dbReference type="Proteomes" id="UP001139104"/>
    </source>
</evidence>
<proteinExistence type="predicted"/>
<evidence type="ECO:0000256" key="4">
    <source>
        <dbReference type="ARBA" id="ARBA00023004"/>
    </source>
</evidence>
<dbReference type="PANTHER" id="PTHR21266:SF19">
    <property type="entry name" value="CHLOROPHYLLIDE A OXYGENASE, CHLOROPLASTIC"/>
    <property type="match status" value="1"/>
</dbReference>
<evidence type="ECO:0000259" key="6">
    <source>
        <dbReference type="PROSITE" id="PS51296"/>
    </source>
</evidence>
<dbReference type="InterPro" id="IPR050584">
    <property type="entry name" value="Cholesterol_7-desaturase"/>
</dbReference>
<dbReference type="InterPro" id="IPR044043">
    <property type="entry name" value="VanA_C_cat"/>
</dbReference>
<dbReference type="SUPFAM" id="SSF50022">
    <property type="entry name" value="ISP domain"/>
    <property type="match status" value="1"/>
</dbReference>
<keyword evidence="4" id="KW-0408">Iron</keyword>
<keyword evidence="2" id="KW-0479">Metal-binding</keyword>
<keyword evidence="8" id="KW-1185">Reference proteome</keyword>
<dbReference type="InterPro" id="IPR017941">
    <property type="entry name" value="Rieske_2Fe-2S"/>
</dbReference>
<sequence length="358" mass="40194">MNTHVKDMPQTKAKSHFMKRAWYVAALSADVGPEALFHRRLLDIPVLLYRKQDGAPVALHDRCPHRFVQLSAGKRNGDDIVCPYHALEFNAAGKCTRSPHGTGAIPRAAQVRSFPLVEKHGFIWIWLADEEPDHSLLLDYGPLEAGPPTGVGYTYMYLKAHYEMIIDNVMDLSHVDHVHGEIITTRGQLSPLIPQLKEGDDTIGARWEWKQTPPIGILANFLPEPDVEARHFVEVNWSRPANIQLTIGATQDDVPLGLDHCVGQYDLHVTTPETETATHYWFATRRNHLEHDAEFNAFKIKAMHDAFVNEDFPLIEAAGQAMETSDFLSLNPVLISSDAAPVKVRRIVKKLIAEENAD</sequence>